<keyword evidence="1" id="KW-1133">Transmembrane helix</keyword>
<comment type="caution">
    <text evidence="3">The sequence shown here is derived from an EMBL/GenBank/DDBJ whole genome shotgun (WGS) entry which is preliminary data.</text>
</comment>
<name>A0A9X1RKT4_9BRAD</name>
<dbReference type="Proteomes" id="UP001139012">
    <property type="component" value="Unassembled WGS sequence"/>
</dbReference>
<protein>
    <submittedName>
        <fullName evidence="3">Pilus assembly protein</fullName>
    </submittedName>
</protein>
<evidence type="ECO:0000313" key="4">
    <source>
        <dbReference type="EMBL" id="MCG2672304.1"/>
    </source>
</evidence>
<evidence type="ECO:0000313" key="3">
    <source>
        <dbReference type="EMBL" id="MCG2633207.1"/>
    </source>
</evidence>
<dbReference type="Proteomes" id="UP001139054">
    <property type="component" value="Unassembled WGS sequence"/>
</dbReference>
<gene>
    <name evidence="4" type="ORF">L6637_35705</name>
    <name evidence="3" type="ORF">L6654_42600</name>
</gene>
<evidence type="ECO:0000256" key="1">
    <source>
        <dbReference type="SAM" id="Phobius"/>
    </source>
</evidence>
<accession>A0A9X1RKT4</accession>
<evidence type="ECO:0000313" key="6">
    <source>
        <dbReference type="Proteomes" id="UP001139054"/>
    </source>
</evidence>
<evidence type="ECO:0000313" key="5">
    <source>
        <dbReference type="Proteomes" id="UP001139012"/>
    </source>
</evidence>
<feature type="transmembrane region" description="Helical" evidence="1">
    <location>
        <begin position="26"/>
        <end position="53"/>
    </location>
</feature>
<dbReference type="RefSeq" id="WP_237873591.1">
    <property type="nucleotide sequence ID" value="NZ_JAKLTY010000077.1"/>
</dbReference>
<organism evidence="3 6">
    <name type="scientific">Bradyrhizobium zhengyangense</name>
    <dbReference type="NCBI Taxonomy" id="2911009"/>
    <lineage>
        <taxon>Bacteria</taxon>
        <taxon>Pseudomonadati</taxon>
        <taxon>Pseudomonadota</taxon>
        <taxon>Alphaproteobacteria</taxon>
        <taxon>Hyphomicrobiales</taxon>
        <taxon>Nitrobacteraceae</taxon>
        <taxon>Bradyrhizobium</taxon>
    </lineage>
</organism>
<dbReference type="InterPro" id="IPR012495">
    <property type="entry name" value="TadE-like_dom"/>
</dbReference>
<reference evidence="3" key="1">
    <citation type="submission" date="2022-01" db="EMBL/GenBank/DDBJ databases">
        <title>Genome sequnece data of strain Bradyrhizobium sp. nov.</title>
        <authorList>
            <person name="Zhang J."/>
        </authorList>
    </citation>
    <scope>NUCLEOTIDE SEQUENCE</scope>
    <source>
        <strain evidence="4">WYCCWR 12774</strain>
        <strain evidence="3">WYCCWR 13023</strain>
    </source>
</reference>
<dbReference type="EMBL" id="JAKLTY010000077">
    <property type="protein sequence ID" value="MCG2633207.1"/>
    <property type="molecule type" value="Genomic_DNA"/>
</dbReference>
<keyword evidence="5" id="KW-1185">Reference proteome</keyword>
<keyword evidence="1" id="KW-0812">Transmembrane</keyword>
<dbReference type="Pfam" id="PF07811">
    <property type="entry name" value="TadE"/>
    <property type="match status" value="1"/>
</dbReference>
<keyword evidence="1" id="KW-0472">Membrane</keyword>
<feature type="domain" description="TadE-like" evidence="2">
    <location>
        <begin position="24"/>
        <end position="66"/>
    </location>
</feature>
<dbReference type="AlphaFoldDB" id="A0A9X1RKT4"/>
<proteinExistence type="predicted"/>
<sequence>MPSPTFTALLVRRRLRRFRVNHRGSAAVEFALVAPTFFALLFAILETGILFLAGQLLETITLDAARTVLTGQVQAASYTSAQFTNYVCGKIPALFNCSGISIDVQNYPSFTSINLSSPIDSNRNFVGTNLHFNPGGPGDVVVVRLFYQWPQIVTGLGWNPSNLSGNKRLLVGTAVFKNEPY</sequence>
<dbReference type="EMBL" id="JAKLUA010000019">
    <property type="protein sequence ID" value="MCG2672304.1"/>
    <property type="molecule type" value="Genomic_DNA"/>
</dbReference>
<evidence type="ECO:0000259" key="2">
    <source>
        <dbReference type="Pfam" id="PF07811"/>
    </source>
</evidence>